<sequence length="200" mass="23316">MIEKRVYPNVVTFKILIDALCKEKLLRRNVDNVDRIVGKRNSHFPSVIVNFSLSLRMMEKEGEEEGKLVTLLKRLLQKNLIGNSVAYLLIFHVNVRLGDLDFALEMLSVMFHVFISVELSLADVGGETTTLEDMYEAFKDFKMRFNSFMLSLNTNETGEKYDAEQHKEILAIIDRIELKFQLHRRLLDNIVKMIDTIQFE</sequence>
<name>A0A072UW04_MEDTR</name>
<reference evidence="2 4" key="1">
    <citation type="journal article" date="2011" name="Nature">
        <title>The Medicago genome provides insight into the evolution of rhizobial symbioses.</title>
        <authorList>
            <person name="Young N.D."/>
            <person name="Debelle F."/>
            <person name="Oldroyd G.E."/>
            <person name="Geurts R."/>
            <person name="Cannon S.B."/>
            <person name="Udvardi M.K."/>
            <person name="Benedito V.A."/>
            <person name="Mayer K.F."/>
            <person name="Gouzy J."/>
            <person name="Schoof H."/>
            <person name="Van de Peer Y."/>
            <person name="Proost S."/>
            <person name="Cook D.R."/>
            <person name="Meyers B.C."/>
            <person name="Spannagl M."/>
            <person name="Cheung F."/>
            <person name="De Mita S."/>
            <person name="Krishnakumar V."/>
            <person name="Gundlach H."/>
            <person name="Zhou S."/>
            <person name="Mudge J."/>
            <person name="Bharti A.K."/>
            <person name="Murray J.D."/>
            <person name="Naoumkina M.A."/>
            <person name="Rosen B."/>
            <person name="Silverstein K.A."/>
            <person name="Tang H."/>
            <person name="Rombauts S."/>
            <person name="Zhao P.X."/>
            <person name="Zhou P."/>
            <person name="Barbe V."/>
            <person name="Bardou P."/>
            <person name="Bechner M."/>
            <person name="Bellec A."/>
            <person name="Berger A."/>
            <person name="Berges H."/>
            <person name="Bidwell S."/>
            <person name="Bisseling T."/>
            <person name="Choisne N."/>
            <person name="Couloux A."/>
            <person name="Denny R."/>
            <person name="Deshpande S."/>
            <person name="Dai X."/>
            <person name="Doyle J.J."/>
            <person name="Dudez A.M."/>
            <person name="Farmer A.D."/>
            <person name="Fouteau S."/>
            <person name="Franken C."/>
            <person name="Gibelin C."/>
            <person name="Gish J."/>
            <person name="Goldstein S."/>
            <person name="Gonzalez A.J."/>
            <person name="Green P.J."/>
            <person name="Hallab A."/>
            <person name="Hartog M."/>
            <person name="Hua A."/>
            <person name="Humphray S.J."/>
            <person name="Jeong D.H."/>
            <person name="Jing Y."/>
            <person name="Jocker A."/>
            <person name="Kenton S.M."/>
            <person name="Kim D.J."/>
            <person name="Klee K."/>
            <person name="Lai H."/>
            <person name="Lang C."/>
            <person name="Lin S."/>
            <person name="Macmil S.L."/>
            <person name="Magdelenat G."/>
            <person name="Matthews L."/>
            <person name="McCorrison J."/>
            <person name="Monaghan E.L."/>
            <person name="Mun J.H."/>
            <person name="Najar F.Z."/>
            <person name="Nicholson C."/>
            <person name="Noirot C."/>
            <person name="O'Bleness M."/>
            <person name="Paule C.R."/>
            <person name="Poulain J."/>
            <person name="Prion F."/>
            <person name="Qin B."/>
            <person name="Qu C."/>
            <person name="Retzel E.F."/>
            <person name="Riddle C."/>
            <person name="Sallet E."/>
            <person name="Samain S."/>
            <person name="Samson N."/>
            <person name="Sanders I."/>
            <person name="Saurat O."/>
            <person name="Scarpelli C."/>
            <person name="Schiex T."/>
            <person name="Segurens B."/>
            <person name="Severin A.J."/>
            <person name="Sherrier D.J."/>
            <person name="Shi R."/>
            <person name="Sims S."/>
            <person name="Singer S.R."/>
            <person name="Sinharoy S."/>
            <person name="Sterck L."/>
            <person name="Viollet A."/>
            <person name="Wang B.B."/>
            <person name="Wang K."/>
            <person name="Wang M."/>
            <person name="Wang X."/>
            <person name="Warfsmann J."/>
            <person name="Weissenbach J."/>
            <person name="White D.D."/>
            <person name="White J.D."/>
            <person name="Wiley G.B."/>
            <person name="Wincker P."/>
            <person name="Xing Y."/>
            <person name="Yang L."/>
            <person name="Yao Z."/>
            <person name="Ying F."/>
            <person name="Zhai J."/>
            <person name="Zhou L."/>
            <person name="Zuber A."/>
            <person name="Denarie J."/>
            <person name="Dixon R.A."/>
            <person name="May G.D."/>
            <person name="Schwartz D.C."/>
            <person name="Rogers J."/>
            <person name="Quetier F."/>
            <person name="Town C.D."/>
            <person name="Roe B.A."/>
        </authorList>
    </citation>
    <scope>NUCLEOTIDE SEQUENCE [LARGE SCALE GENOMIC DNA]</scope>
    <source>
        <strain evidence="2">A17</strain>
        <strain evidence="3 4">cv. Jemalong A17</strain>
    </source>
</reference>
<organism evidence="2 4">
    <name type="scientific">Medicago truncatula</name>
    <name type="common">Barrel medic</name>
    <name type="synonym">Medicago tribuloides</name>
    <dbReference type="NCBI Taxonomy" id="3880"/>
    <lineage>
        <taxon>Eukaryota</taxon>
        <taxon>Viridiplantae</taxon>
        <taxon>Streptophyta</taxon>
        <taxon>Embryophyta</taxon>
        <taxon>Tracheophyta</taxon>
        <taxon>Spermatophyta</taxon>
        <taxon>Magnoliopsida</taxon>
        <taxon>eudicotyledons</taxon>
        <taxon>Gunneridae</taxon>
        <taxon>Pentapetalae</taxon>
        <taxon>rosids</taxon>
        <taxon>fabids</taxon>
        <taxon>Fabales</taxon>
        <taxon>Fabaceae</taxon>
        <taxon>Papilionoideae</taxon>
        <taxon>50 kb inversion clade</taxon>
        <taxon>NPAAA clade</taxon>
        <taxon>Hologalegina</taxon>
        <taxon>IRL clade</taxon>
        <taxon>Trifolieae</taxon>
        <taxon>Medicago</taxon>
    </lineage>
</organism>
<gene>
    <name evidence="2" type="ordered locus">MTR_3g448890</name>
</gene>
<dbReference type="HOGENOM" id="CLU_1368015_0_0_1"/>
<protein>
    <submittedName>
        <fullName evidence="2">PPR containing protein</fullName>
    </submittedName>
</protein>
<dbReference type="InterPro" id="IPR011990">
    <property type="entry name" value="TPR-like_helical_dom_sf"/>
</dbReference>
<proteinExistence type="predicted"/>
<evidence type="ECO:0000256" key="1">
    <source>
        <dbReference type="ARBA" id="ARBA00022737"/>
    </source>
</evidence>
<evidence type="ECO:0000313" key="2">
    <source>
        <dbReference type="EMBL" id="KEH33601.1"/>
    </source>
</evidence>
<dbReference type="AlphaFoldDB" id="A0A072UW04"/>
<dbReference type="InterPro" id="IPR002885">
    <property type="entry name" value="PPR_rpt"/>
</dbReference>
<keyword evidence="4" id="KW-1185">Reference proteome</keyword>
<dbReference type="STRING" id="3880.A0A072UW04"/>
<dbReference type="Pfam" id="PF12854">
    <property type="entry name" value="PPR_1"/>
    <property type="match status" value="1"/>
</dbReference>
<reference evidence="3" key="3">
    <citation type="submission" date="2015-04" db="UniProtKB">
        <authorList>
            <consortium name="EnsemblPlants"/>
        </authorList>
    </citation>
    <scope>IDENTIFICATION</scope>
    <source>
        <strain evidence="3">cv. Jemalong A17</strain>
    </source>
</reference>
<dbReference type="Gene3D" id="1.25.40.10">
    <property type="entry name" value="Tetratricopeptide repeat domain"/>
    <property type="match status" value="1"/>
</dbReference>
<dbReference type="EMBL" id="CM001219">
    <property type="protein sequence ID" value="KEH33601.1"/>
    <property type="molecule type" value="Genomic_DNA"/>
</dbReference>
<accession>A0A072UW04</accession>
<keyword evidence="1" id="KW-0677">Repeat</keyword>
<evidence type="ECO:0000313" key="3">
    <source>
        <dbReference type="EnsemblPlants" id="KEH33601"/>
    </source>
</evidence>
<dbReference type="Proteomes" id="UP000002051">
    <property type="component" value="Chromosome 3"/>
</dbReference>
<evidence type="ECO:0000313" key="4">
    <source>
        <dbReference type="Proteomes" id="UP000002051"/>
    </source>
</evidence>
<reference evidence="2 4" key="2">
    <citation type="journal article" date="2014" name="BMC Genomics">
        <title>An improved genome release (version Mt4.0) for the model legume Medicago truncatula.</title>
        <authorList>
            <person name="Tang H."/>
            <person name="Krishnakumar V."/>
            <person name="Bidwell S."/>
            <person name="Rosen B."/>
            <person name="Chan A."/>
            <person name="Zhou S."/>
            <person name="Gentzbittel L."/>
            <person name="Childs K.L."/>
            <person name="Yandell M."/>
            <person name="Gundlach H."/>
            <person name="Mayer K.F."/>
            <person name="Schwartz D.C."/>
            <person name="Town C.D."/>
        </authorList>
    </citation>
    <scope>GENOME REANNOTATION</scope>
    <source>
        <strain evidence="2">A17</strain>
        <strain evidence="3 4">cv. Jemalong A17</strain>
    </source>
</reference>
<dbReference type="EnsemblPlants" id="KEH33601">
    <property type="protein sequence ID" value="KEH33601"/>
    <property type="gene ID" value="MTR_3g448890"/>
</dbReference>